<dbReference type="PRINTS" id="PR00598">
    <property type="entry name" value="HTHMARR"/>
</dbReference>
<dbReference type="InterPro" id="IPR036390">
    <property type="entry name" value="WH_DNA-bd_sf"/>
</dbReference>
<evidence type="ECO:0000256" key="1">
    <source>
        <dbReference type="SAM" id="MobiDB-lite"/>
    </source>
</evidence>
<dbReference type="EMBL" id="RJKE01000001">
    <property type="protein sequence ID" value="ROO83090.1"/>
    <property type="molecule type" value="Genomic_DNA"/>
</dbReference>
<dbReference type="PANTHER" id="PTHR33164:SF99">
    <property type="entry name" value="MARR FAMILY REGULATORY PROTEIN"/>
    <property type="match status" value="1"/>
</dbReference>
<dbReference type="OrthoDB" id="5432081at2"/>
<dbReference type="Proteomes" id="UP000272400">
    <property type="component" value="Unassembled WGS sequence"/>
</dbReference>
<dbReference type="InterPro" id="IPR036388">
    <property type="entry name" value="WH-like_DNA-bd_sf"/>
</dbReference>
<dbReference type="SUPFAM" id="SSF46785">
    <property type="entry name" value="Winged helix' DNA-binding domain"/>
    <property type="match status" value="1"/>
</dbReference>
<dbReference type="GO" id="GO:0006950">
    <property type="term" value="P:response to stress"/>
    <property type="evidence" value="ECO:0007669"/>
    <property type="project" value="TreeGrafter"/>
</dbReference>
<proteinExistence type="predicted"/>
<feature type="region of interest" description="Disordered" evidence="1">
    <location>
        <begin position="1"/>
        <end position="21"/>
    </location>
</feature>
<sequence>MVWNAGSAGERGASRPCRNRNRRTTFRNLATPSIGSVTDVSTLPGSTITTRELTVWRTLLRAQVHISRHLHQDLLGEHDLALGSYDVLQHLSEQPDGRLRMNDLADRVLLSRSGLTRLVDRLQRDGLVRRESCTSDARGLFAVITIAGRDRLHRATITHHRGVRELLLGRLDAAEMDQFEVILRKLAPDYPVALSA</sequence>
<gene>
    <name evidence="3" type="ORF">EDD29_0580</name>
</gene>
<keyword evidence="4" id="KW-1185">Reference proteome</keyword>
<dbReference type="InterPro" id="IPR000835">
    <property type="entry name" value="HTH_MarR-typ"/>
</dbReference>
<dbReference type="AlphaFoldDB" id="A0A3N1CP45"/>
<dbReference type="Gene3D" id="1.10.10.10">
    <property type="entry name" value="Winged helix-like DNA-binding domain superfamily/Winged helix DNA-binding domain"/>
    <property type="match status" value="1"/>
</dbReference>
<protein>
    <submittedName>
        <fullName evidence="3">MarR family transcriptional regulator</fullName>
    </submittedName>
</protein>
<dbReference type="SMART" id="SM00347">
    <property type="entry name" value="HTH_MARR"/>
    <property type="match status" value="1"/>
</dbReference>
<evidence type="ECO:0000313" key="3">
    <source>
        <dbReference type="EMBL" id="ROO83090.1"/>
    </source>
</evidence>
<organism evidence="3 4">
    <name type="scientific">Actinocorallia herbida</name>
    <dbReference type="NCBI Taxonomy" id="58109"/>
    <lineage>
        <taxon>Bacteria</taxon>
        <taxon>Bacillati</taxon>
        <taxon>Actinomycetota</taxon>
        <taxon>Actinomycetes</taxon>
        <taxon>Streptosporangiales</taxon>
        <taxon>Thermomonosporaceae</taxon>
        <taxon>Actinocorallia</taxon>
    </lineage>
</organism>
<dbReference type="PANTHER" id="PTHR33164">
    <property type="entry name" value="TRANSCRIPTIONAL REGULATOR, MARR FAMILY"/>
    <property type="match status" value="1"/>
</dbReference>
<reference evidence="3 4" key="1">
    <citation type="submission" date="2018-11" db="EMBL/GenBank/DDBJ databases">
        <title>Sequencing the genomes of 1000 actinobacteria strains.</title>
        <authorList>
            <person name="Klenk H.-P."/>
        </authorList>
    </citation>
    <scope>NUCLEOTIDE SEQUENCE [LARGE SCALE GENOMIC DNA]</scope>
    <source>
        <strain evidence="3 4">DSM 44254</strain>
    </source>
</reference>
<dbReference type="InterPro" id="IPR039422">
    <property type="entry name" value="MarR/SlyA-like"/>
</dbReference>
<dbReference type="Pfam" id="PF12802">
    <property type="entry name" value="MarR_2"/>
    <property type="match status" value="1"/>
</dbReference>
<dbReference type="PROSITE" id="PS50995">
    <property type="entry name" value="HTH_MARR_2"/>
    <property type="match status" value="1"/>
</dbReference>
<dbReference type="GO" id="GO:0003700">
    <property type="term" value="F:DNA-binding transcription factor activity"/>
    <property type="evidence" value="ECO:0007669"/>
    <property type="project" value="InterPro"/>
</dbReference>
<accession>A0A3N1CP45</accession>
<evidence type="ECO:0000259" key="2">
    <source>
        <dbReference type="PROSITE" id="PS50995"/>
    </source>
</evidence>
<evidence type="ECO:0000313" key="4">
    <source>
        <dbReference type="Proteomes" id="UP000272400"/>
    </source>
</evidence>
<feature type="domain" description="HTH marR-type" evidence="2">
    <location>
        <begin position="52"/>
        <end position="188"/>
    </location>
</feature>
<comment type="caution">
    <text evidence="3">The sequence shown here is derived from an EMBL/GenBank/DDBJ whole genome shotgun (WGS) entry which is preliminary data.</text>
</comment>
<name>A0A3N1CP45_9ACTN</name>